<dbReference type="PROSITE" id="PS51379">
    <property type="entry name" value="4FE4S_FER_2"/>
    <property type="match status" value="1"/>
</dbReference>
<dbReference type="Proteomes" id="UP000004947">
    <property type="component" value="Unassembled WGS sequence"/>
</dbReference>
<keyword evidence="1" id="KW-0479">Metal-binding</keyword>
<dbReference type="SUPFAM" id="SSF46548">
    <property type="entry name" value="alpha-helical ferredoxin"/>
    <property type="match status" value="1"/>
</dbReference>
<dbReference type="RefSeq" id="WP_007278807.1">
    <property type="nucleotide sequence ID" value="NZ_ABCK01000009.1"/>
</dbReference>
<evidence type="ECO:0000313" key="7">
    <source>
        <dbReference type="EMBL" id="EDM27503.1"/>
    </source>
</evidence>
<evidence type="ECO:0000313" key="8">
    <source>
        <dbReference type="Proteomes" id="UP000004947"/>
    </source>
</evidence>
<gene>
    <name evidence="7" type="ORF">LNTAR_05306</name>
</gene>
<accession>A6DLP8</accession>
<dbReference type="GO" id="GO:0008616">
    <property type="term" value="P:tRNA queuosine(34) biosynthetic process"/>
    <property type="evidence" value="ECO:0007669"/>
    <property type="project" value="UniProtKB-KW"/>
</dbReference>
<dbReference type="PANTHER" id="PTHR30002:SF4">
    <property type="entry name" value="EPOXYQUEUOSINE REDUCTASE"/>
    <property type="match status" value="1"/>
</dbReference>
<dbReference type="InterPro" id="IPR013542">
    <property type="entry name" value="QueG_DUF1730"/>
</dbReference>
<feature type="domain" description="4Fe-4S ferredoxin-type" evidence="6">
    <location>
        <begin position="187"/>
        <end position="220"/>
    </location>
</feature>
<reference evidence="7 8" key="1">
    <citation type="journal article" date="2010" name="J. Bacteriol.">
        <title>Genome sequence of Lentisphaera araneosa HTCC2155T, the type species of the order Lentisphaerales in the phylum Lentisphaerae.</title>
        <authorList>
            <person name="Thrash J.C."/>
            <person name="Cho J.C."/>
            <person name="Vergin K.L."/>
            <person name="Morris R.M."/>
            <person name="Giovannoni S.J."/>
        </authorList>
    </citation>
    <scope>NUCLEOTIDE SEQUENCE [LARGE SCALE GENOMIC DNA]</scope>
    <source>
        <strain evidence="7 8">HTCC2155</strain>
    </source>
</reference>
<evidence type="ECO:0000259" key="6">
    <source>
        <dbReference type="PROSITE" id="PS51379"/>
    </source>
</evidence>
<sequence>MSKFDIKTLAQQCGALSVACIDLNDAEFQKALKKHGEEQAQWLAQGYGADMDYLERMLADKIDLQNTFPGANSAIIITFTNKWGMEEAEHPFPEVDPNALVGYISGYAKEQDYHRTGHEILTSIHESLQEQVGEFEAYPAVDTKPVFERFLAAYAGLGIIGPNDLLRTPERDVRVFIGTLFCTEKIAELKLKPEFAFPCHFCRACEKRGCPTGAIKEGQEFDSRLCISYLTIEKKGLLNSSERNLMEDWLFGCDWCSVVCPPKEKEDQRIPVDLEWLMKSSAGEIRRLIKGSAVEYAGVQKLRRNAIAILRKSQDPRAEELLTWCAKNMQSEMLLKQITCD</sequence>
<keyword evidence="2" id="KW-0963">Cytoplasm</keyword>
<dbReference type="Pfam" id="PF13484">
    <property type="entry name" value="Fer4_16"/>
    <property type="match status" value="1"/>
</dbReference>
<keyword evidence="8" id="KW-1185">Reference proteome</keyword>
<dbReference type="InterPro" id="IPR004453">
    <property type="entry name" value="QueG"/>
</dbReference>
<name>A6DLP8_9BACT</name>
<evidence type="ECO:0000256" key="5">
    <source>
        <dbReference type="ARBA" id="ARBA00023002"/>
    </source>
</evidence>
<dbReference type="PANTHER" id="PTHR30002">
    <property type="entry name" value="EPOXYQUEUOSINE REDUCTASE"/>
    <property type="match status" value="1"/>
</dbReference>
<dbReference type="eggNOG" id="COG1600">
    <property type="taxonomic scope" value="Bacteria"/>
</dbReference>
<comment type="caution">
    <text evidence="7">The sequence shown here is derived from an EMBL/GenBank/DDBJ whole genome shotgun (WGS) entry which is preliminary data.</text>
</comment>
<dbReference type="STRING" id="313628.LNTAR_05306"/>
<dbReference type="EMBL" id="ABCK01000009">
    <property type="protein sequence ID" value="EDM27503.1"/>
    <property type="molecule type" value="Genomic_DNA"/>
</dbReference>
<evidence type="ECO:0000256" key="1">
    <source>
        <dbReference type="ARBA" id="ARBA00022485"/>
    </source>
</evidence>
<dbReference type="Pfam" id="PF08331">
    <property type="entry name" value="QueG_DUF1730"/>
    <property type="match status" value="1"/>
</dbReference>
<dbReference type="OrthoDB" id="9784571at2"/>
<keyword evidence="1" id="KW-0408">Iron</keyword>
<keyword evidence="5" id="KW-0560">Oxidoreductase</keyword>
<dbReference type="PROSITE" id="PS51257">
    <property type="entry name" value="PROKAR_LIPOPROTEIN"/>
    <property type="match status" value="1"/>
</dbReference>
<evidence type="ECO:0000256" key="2">
    <source>
        <dbReference type="ARBA" id="ARBA00022490"/>
    </source>
</evidence>
<dbReference type="GO" id="GO:0052693">
    <property type="term" value="F:epoxyqueuosine reductase activity"/>
    <property type="evidence" value="ECO:0007669"/>
    <property type="project" value="TreeGrafter"/>
</dbReference>
<dbReference type="AlphaFoldDB" id="A6DLP8"/>
<keyword evidence="3" id="KW-0819">tRNA processing</keyword>
<protein>
    <submittedName>
        <fullName evidence="7">Iron-sulfur cluster-binding protein</fullName>
    </submittedName>
</protein>
<evidence type="ECO:0000256" key="4">
    <source>
        <dbReference type="ARBA" id="ARBA00022785"/>
    </source>
</evidence>
<dbReference type="InterPro" id="IPR017896">
    <property type="entry name" value="4Fe4S_Fe-S-bd"/>
</dbReference>
<keyword evidence="4" id="KW-0671">Queuosine biosynthesis</keyword>
<proteinExistence type="predicted"/>
<keyword evidence="1" id="KW-0004">4Fe-4S</keyword>
<dbReference type="GO" id="GO:0051539">
    <property type="term" value="F:4 iron, 4 sulfur cluster binding"/>
    <property type="evidence" value="ECO:0007669"/>
    <property type="project" value="UniProtKB-KW"/>
</dbReference>
<keyword evidence="1" id="KW-0411">Iron-sulfur</keyword>
<evidence type="ECO:0000256" key="3">
    <source>
        <dbReference type="ARBA" id="ARBA00022694"/>
    </source>
</evidence>
<organism evidence="7 8">
    <name type="scientific">Lentisphaera araneosa HTCC2155</name>
    <dbReference type="NCBI Taxonomy" id="313628"/>
    <lineage>
        <taxon>Bacteria</taxon>
        <taxon>Pseudomonadati</taxon>
        <taxon>Lentisphaerota</taxon>
        <taxon>Lentisphaeria</taxon>
        <taxon>Lentisphaerales</taxon>
        <taxon>Lentisphaeraceae</taxon>
        <taxon>Lentisphaera</taxon>
    </lineage>
</organism>